<keyword evidence="2" id="KW-1185">Reference proteome</keyword>
<accession>A0A9P7BNB6</accession>
<dbReference type="Proteomes" id="UP000716291">
    <property type="component" value="Unassembled WGS sequence"/>
</dbReference>
<evidence type="ECO:0000313" key="1">
    <source>
        <dbReference type="EMBL" id="KAG1303266.1"/>
    </source>
</evidence>
<name>A0A9P7BNB6_RHIOR</name>
<sequence length="142" mass="16608">MPSLLSDILFNNKKNKSCGNIFGPPRWFAKLRRKSTLSTAIRYSQEVEEEEINFDKEIDLFEKSYKLASEELRYAVESQGSIYYRGDFIATTEAVEHCIYQFHHLLRSLQPAKANLFQHRWSNALCLLQSRLDDLPLPIDSY</sequence>
<dbReference type="EMBL" id="JAANQT010002051">
    <property type="protein sequence ID" value="KAG1303266.1"/>
    <property type="molecule type" value="Genomic_DNA"/>
</dbReference>
<organism evidence="1 2">
    <name type="scientific">Rhizopus oryzae</name>
    <name type="common">Mucormycosis agent</name>
    <name type="synonym">Rhizopus arrhizus var. delemar</name>
    <dbReference type="NCBI Taxonomy" id="64495"/>
    <lineage>
        <taxon>Eukaryota</taxon>
        <taxon>Fungi</taxon>
        <taxon>Fungi incertae sedis</taxon>
        <taxon>Mucoromycota</taxon>
        <taxon>Mucoromycotina</taxon>
        <taxon>Mucoromycetes</taxon>
        <taxon>Mucorales</taxon>
        <taxon>Mucorineae</taxon>
        <taxon>Rhizopodaceae</taxon>
        <taxon>Rhizopus</taxon>
    </lineage>
</organism>
<reference evidence="1" key="1">
    <citation type="journal article" date="2020" name="Microb. Genom.">
        <title>Genetic diversity of clinical and environmental Mucorales isolates obtained from an investigation of mucormycosis cases among solid organ transplant recipients.</title>
        <authorList>
            <person name="Nguyen M.H."/>
            <person name="Kaul D."/>
            <person name="Muto C."/>
            <person name="Cheng S.J."/>
            <person name="Richter R.A."/>
            <person name="Bruno V.M."/>
            <person name="Liu G."/>
            <person name="Beyhan S."/>
            <person name="Sundermann A.J."/>
            <person name="Mounaud S."/>
            <person name="Pasculle A.W."/>
            <person name="Nierman W.C."/>
            <person name="Driscoll E."/>
            <person name="Cumbie R."/>
            <person name="Clancy C.J."/>
            <person name="Dupont C.L."/>
        </authorList>
    </citation>
    <scope>NUCLEOTIDE SEQUENCE</scope>
    <source>
        <strain evidence="1">GL11</strain>
    </source>
</reference>
<comment type="caution">
    <text evidence="1">The sequence shown here is derived from an EMBL/GenBank/DDBJ whole genome shotgun (WGS) entry which is preliminary data.</text>
</comment>
<dbReference type="OrthoDB" id="273230at2759"/>
<proteinExistence type="predicted"/>
<protein>
    <submittedName>
        <fullName evidence="1">Uncharacterized protein</fullName>
    </submittedName>
</protein>
<gene>
    <name evidence="1" type="ORF">G6F64_010222</name>
</gene>
<evidence type="ECO:0000313" key="2">
    <source>
        <dbReference type="Proteomes" id="UP000716291"/>
    </source>
</evidence>
<dbReference type="AlphaFoldDB" id="A0A9P7BNB6"/>